<feature type="binding site" evidence="1">
    <location>
        <position position="114"/>
    </location>
    <ligand>
        <name>substrate</name>
    </ligand>
</feature>
<evidence type="ECO:0000313" key="3">
    <source>
        <dbReference type="EMBL" id="OUJ19033.1"/>
    </source>
</evidence>
<reference evidence="3 4" key="1">
    <citation type="submission" date="2016-12" db="EMBL/GenBank/DDBJ databases">
        <title>Discovery of methanogenic haloarchaea.</title>
        <authorList>
            <person name="Sorokin D.Y."/>
            <person name="Makarova K.S."/>
            <person name="Abbas B."/>
            <person name="Ferrer M."/>
            <person name="Golyshin P.N."/>
        </authorList>
    </citation>
    <scope>NUCLEOTIDE SEQUENCE [LARGE SCALE GENOMIC DNA]</scope>
    <source>
        <strain evidence="3">AMET1</strain>
    </source>
</reference>
<dbReference type="EC" id="4.1.2.25" evidence="1"/>
<dbReference type="OrthoDB" id="132689at2157"/>
<evidence type="ECO:0000259" key="2">
    <source>
        <dbReference type="Pfam" id="PF04038"/>
    </source>
</evidence>
<dbReference type="InterPro" id="IPR036839">
    <property type="entry name" value="MptD_sf"/>
</dbReference>
<dbReference type="RefSeq" id="WP_086637082.1">
    <property type="nucleotide sequence ID" value="NZ_MRZU01000003.1"/>
</dbReference>
<comment type="similarity">
    <text evidence="1">Belongs to the archaeal dihydroneopterin aldolase family.</text>
</comment>
<comment type="subunit">
    <text evidence="1">Homotetramer.</text>
</comment>
<name>A0A1Y3GFF8_9EURY</name>
<dbReference type="Pfam" id="PF04038">
    <property type="entry name" value="DHNA"/>
    <property type="match status" value="1"/>
</dbReference>
<protein>
    <recommendedName>
        <fullName evidence="1">Dihydroneopterin aldolase</fullName>
        <shortName evidence="1">DHNA</shortName>
        <ecNumber evidence="1">4.1.2.25</ecNumber>
    </recommendedName>
    <alternativeName>
        <fullName evidence="1">7,8-dihydroneopterin aldolase</fullName>
    </alternativeName>
</protein>
<dbReference type="GO" id="GO:0004150">
    <property type="term" value="F:dihydroneopterin aldolase activity"/>
    <property type="evidence" value="ECO:0007669"/>
    <property type="project" value="UniProtKB-UniRule"/>
</dbReference>
<sequence>MSFEEKTSVFFDDDVSDRERGCFELGVSLGAVFHQFVGTPVGDNSVEDVKSAIEKSIKEQPSVKQVDVEIKREEGEGYSALKPEDLEIKVVVECGDAVVTGKLAYLEKIDYPLMWIVNID</sequence>
<dbReference type="HAMAP" id="MF_02130">
    <property type="entry name" value="DHNA_arch"/>
    <property type="match status" value="1"/>
</dbReference>
<feature type="binding site" evidence="1">
    <location>
        <position position="24"/>
    </location>
    <ligand>
        <name>substrate</name>
    </ligand>
</feature>
<evidence type="ECO:0000256" key="1">
    <source>
        <dbReference type="HAMAP-Rule" id="MF_02130"/>
    </source>
</evidence>
<dbReference type="InterPro" id="IPR007181">
    <property type="entry name" value="MtpD_C"/>
</dbReference>
<dbReference type="Proteomes" id="UP000195137">
    <property type="component" value="Unassembled WGS sequence"/>
</dbReference>
<dbReference type="InterPro" id="IPR027508">
    <property type="entry name" value="DHN_aldolase_MptD"/>
</dbReference>
<dbReference type="Gene3D" id="3.30.1300.20">
    <property type="entry name" value="7,8-dihydroneopterin aldolase (MptD)"/>
    <property type="match status" value="1"/>
</dbReference>
<comment type="catalytic activity">
    <reaction evidence="1">
        <text>7,8-dihydroneopterin = 6-hydroxymethyl-7,8-dihydropterin + glycolaldehyde</text>
        <dbReference type="Rhea" id="RHEA:10540"/>
        <dbReference type="ChEBI" id="CHEBI:17001"/>
        <dbReference type="ChEBI" id="CHEBI:17071"/>
        <dbReference type="ChEBI" id="CHEBI:44841"/>
        <dbReference type="EC" id="4.1.2.25"/>
    </reaction>
</comment>
<accession>A0A1Y3GFF8</accession>
<dbReference type="SUPFAM" id="SSF143560">
    <property type="entry name" value="MK0786-like"/>
    <property type="match status" value="1"/>
</dbReference>
<keyword evidence="1" id="KW-0456">Lyase</keyword>
<keyword evidence="4" id="KW-1185">Reference proteome</keyword>
<comment type="function">
    <text evidence="1">Catalyzes the conversion of 7,8-dihydroneopterin (H2Neo) to 6-hydroxymethyl-7,8-dihydropterin (6-HMD).</text>
</comment>
<proteinExistence type="inferred from homology"/>
<comment type="caution">
    <text evidence="3">The sequence shown here is derived from an EMBL/GenBank/DDBJ whole genome shotgun (WGS) entry which is preliminary data.</text>
</comment>
<organism evidence="3 4">
    <name type="scientific">Methanonatronarchaeum thermophilum</name>
    <dbReference type="NCBI Taxonomy" id="1927129"/>
    <lineage>
        <taxon>Archaea</taxon>
        <taxon>Methanobacteriati</taxon>
        <taxon>Methanobacteriota</taxon>
        <taxon>Methanonatronarchaeia</taxon>
        <taxon>Methanonatronarchaeales</taxon>
        <taxon>Methanonatronarchaeaceae</taxon>
        <taxon>Methanonatronarchaeum</taxon>
    </lineage>
</organism>
<evidence type="ECO:0000313" key="4">
    <source>
        <dbReference type="Proteomes" id="UP000195137"/>
    </source>
</evidence>
<feature type="domain" description="Dihydroneopterin aldolase MtpD C-terminal" evidence="2">
    <location>
        <begin position="16"/>
        <end position="116"/>
    </location>
</feature>
<dbReference type="EMBL" id="MRZU01000003">
    <property type="protein sequence ID" value="OUJ19033.1"/>
    <property type="molecule type" value="Genomic_DNA"/>
</dbReference>
<gene>
    <name evidence="1" type="primary">mptD</name>
    <name evidence="3" type="ORF">AMET1_0685</name>
</gene>
<dbReference type="AlphaFoldDB" id="A0A1Y3GFF8"/>